<dbReference type="Proteomes" id="UP000238937">
    <property type="component" value="Unassembled WGS sequence"/>
</dbReference>
<dbReference type="InterPro" id="IPR054053">
    <property type="entry name" value="DUF6887"/>
</dbReference>
<comment type="caution">
    <text evidence="1">The sequence shown here is derived from an EMBL/GenBank/DDBJ whole genome shotgun (WGS) entry which is preliminary data.</text>
</comment>
<name>A0A2T1GM12_9CYAN</name>
<dbReference type="RefSeq" id="WP_106300127.1">
    <property type="nucleotide sequence ID" value="NZ_PVWO01000019.1"/>
</dbReference>
<protein>
    <submittedName>
        <fullName evidence="1">Uncharacterized protein</fullName>
    </submittedName>
</protein>
<dbReference type="Pfam" id="PF21826">
    <property type="entry name" value="DUF6887"/>
    <property type="match status" value="1"/>
</dbReference>
<dbReference type="AlphaFoldDB" id="A0A2T1GM12"/>
<evidence type="ECO:0000313" key="1">
    <source>
        <dbReference type="EMBL" id="PSB58932.1"/>
    </source>
</evidence>
<dbReference type="EMBL" id="PVWO01000019">
    <property type="protein sequence ID" value="PSB58932.1"/>
    <property type="molecule type" value="Genomic_DNA"/>
</dbReference>
<dbReference type="OrthoDB" id="574249at2"/>
<accession>A0A2T1GM12</accession>
<reference evidence="1 2" key="1">
    <citation type="submission" date="2018-03" db="EMBL/GenBank/DDBJ databases">
        <title>The ancient ancestry and fast evolution of plastids.</title>
        <authorList>
            <person name="Moore K.R."/>
            <person name="Magnabosco C."/>
            <person name="Momper L."/>
            <person name="Gold D.A."/>
            <person name="Bosak T."/>
            <person name="Fournier G.P."/>
        </authorList>
    </citation>
    <scope>NUCLEOTIDE SEQUENCE [LARGE SCALE GENOMIC DNA]</scope>
    <source>
        <strain evidence="1 2">CCALA 037</strain>
    </source>
</reference>
<organism evidence="1 2">
    <name type="scientific">Chamaesiphon polymorphus CCALA 037</name>
    <dbReference type="NCBI Taxonomy" id="2107692"/>
    <lineage>
        <taxon>Bacteria</taxon>
        <taxon>Bacillati</taxon>
        <taxon>Cyanobacteriota</taxon>
        <taxon>Cyanophyceae</taxon>
        <taxon>Gomontiellales</taxon>
        <taxon>Chamaesiphonaceae</taxon>
        <taxon>Chamaesiphon</taxon>
    </lineage>
</organism>
<proteinExistence type="predicted"/>
<sequence>MTQQPNFQTMPRKELRSYVLSHRDDEDALRIYMDRLKSEPGIDRHQGGVTADDLARLDRLVQQSITKTGEIS</sequence>
<keyword evidence="2" id="KW-1185">Reference proteome</keyword>
<gene>
    <name evidence="1" type="ORF">C7B77_02865</name>
</gene>
<evidence type="ECO:0000313" key="2">
    <source>
        <dbReference type="Proteomes" id="UP000238937"/>
    </source>
</evidence>